<dbReference type="HOGENOM" id="CLU_023625_3_1_7"/>
<protein>
    <recommendedName>
        <fullName evidence="5">Exodeoxyribonuclease 7 large subunit</fullName>
        <ecNumber evidence="5">3.1.11.6</ecNumber>
    </recommendedName>
    <alternativeName>
        <fullName evidence="5">Exodeoxyribonuclease VII large subunit</fullName>
        <shortName evidence="5">Exonuclease VII large subunit</shortName>
    </alternativeName>
</protein>
<dbReference type="EC" id="3.1.11.6" evidence="5"/>
<keyword evidence="2 5" id="KW-0540">Nuclease</keyword>
<evidence type="ECO:0000256" key="3">
    <source>
        <dbReference type="ARBA" id="ARBA00022801"/>
    </source>
</evidence>
<reference evidence="9 10" key="1">
    <citation type="journal article" date="2011" name="Stand. Genomic Sci.">
        <title>Complete genome sequence of the thermophilic sulfur-reducer Hippea maritima type strain (MH(2)).</title>
        <authorList>
            <person name="Huntemann M."/>
            <person name="Lu M."/>
            <person name="Nolan M."/>
            <person name="Lapidus A."/>
            <person name="Lucas S."/>
            <person name="Hammon N."/>
            <person name="Deshpande S."/>
            <person name="Cheng J.F."/>
            <person name="Tapia R."/>
            <person name="Han C."/>
            <person name="Goodwin L."/>
            <person name="Pitluck S."/>
            <person name="Liolios K."/>
            <person name="Pagani I."/>
            <person name="Ivanova N."/>
            <person name="Ovchinikova G."/>
            <person name="Pati A."/>
            <person name="Chen A."/>
            <person name="Palaniappan K."/>
            <person name="Land M."/>
            <person name="Hauser L."/>
            <person name="Jeffries C.D."/>
            <person name="Detter J.C."/>
            <person name="Brambilla E.M."/>
            <person name="Rohde M."/>
            <person name="Spring S."/>
            <person name="Goker M."/>
            <person name="Woyke T."/>
            <person name="Bristow J."/>
            <person name="Eisen J.A."/>
            <person name="Markowitz V."/>
            <person name="Hugenholtz P."/>
            <person name="Kyrpides N.C."/>
            <person name="Klenk H.P."/>
            <person name="Mavromatis K."/>
        </authorList>
    </citation>
    <scope>NUCLEOTIDE SEQUENCE [LARGE SCALE GENOMIC DNA]</scope>
    <source>
        <strain evidence="10">ATCC 700847 / DSM 10411 / MH2</strain>
    </source>
</reference>
<keyword evidence="4 5" id="KW-0269">Exonuclease</keyword>
<comment type="subunit">
    <text evidence="5">Heterooligomer composed of large and small subunits.</text>
</comment>
<dbReference type="InterPro" id="IPR025824">
    <property type="entry name" value="OB-fold_nuc-bd_dom"/>
</dbReference>
<dbReference type="OrthoDB" id="9802795at2"/>
<evidence type="ECO:0000256" key="4">
    <source>
        <dbReference type="ARBA" id="ARBA00022839"/>
    </source>
</evidence>
<dbReference type="KEGG" id="hmr:Hipma_0141"/>
<organism evidence="9 10">
    <name type="scientific">Hippea maritima (strain ATCC 700847 / DSM 10411 / MH2)</name>
    <dbReference type="NCBI Taxonomy" id="760142"/>
    <lineage>
        <taxon>Bacteria</taxon>
        <taxon>Pseudomonadati</taxon>
        <taxon>Campylobacterota</taxon>
        <taxon>Desulfurellia</taxon>
        <taxon>Desulfurellales</taxon>
        <taxon>Hippeaceae</taxon>
        <taxon>Hippea</taxon>
    </lineage>
</organism>
<proteinExistence type="inferred from homology"/>
<comment type="catalytic activity">
    <reaction evidence="5 6">
        <text>Exonucleolytic cleavage in either 5'- to 3'- or 3'- to 5'-direction to yield nucleoside 5'-phosphates.</text>
        <dbReference type="EC" id="3.1.11.6"/>
    </reaction>
</comment>
<name>F2LX63_HIPMA</name>
<dbReference type="Proteomes" id="UP000008139">
    <property type="component" value="Chromosome"/>
</dbReference>
<dbReference type="CDD" id="cd04489">
    <property type="entry name" value="ExoVII_LU_OBF"/>
    <property type="match status" value="1"/>
</dbReference>
<dbReference type="InParanoid" id="F2LX63"/>
<evidence type="ECO:0000259" key="8">
    <source>
        <dbReference type="Pfam" id="PF13742"/>
    </source>
</evidence>
<keyword evidence="3 5" id="KW-0378">Hydrolase</keyword>
<evidence type="ECO:0000313" key="9">
    <source>
        <dbReference type="EMBL" id="AEA33121.1"/>
    </source>
</evidence>
<gene>
    <name evidence="5" type="primary">xseA</name>
    <name evidence="9" type="ordered locus">Hipma_0141</name>
</gene>
<feature type="domain" description="OB-fold nucleic acid binding" evidence="8">
    <location>
        <begin position="6"/>
        <end position="98"/>
    </location>
</feature>
<evidence type="ECO:0000259" key="7">
    <source>
        <dbReference type="Pfam" id="PF02601"/>
    </source>
</evidence>
<dbReference type="Pfam" id="PF02601">
    <property type="entry name" value="Exonuc_VII_L"/>
    <property type="match status" value="1"/>
</dbReference>
<dbReference type="STRING" id="760142.Hipma_0141"/>
<sequence length="488" mass="55883">MSAERYTVSQITNLIKEIVEGNFHNIWVEGEVDSARPSSTGHLYFTLKEKDKASLKCLIFKSTLKKLKKLPQDGKQILAFGSLSIYPPSGEYRLIVEYFQDAGIGDKFIEFQKAKEELKAKGYFSRKRPIPYNPKRIVLLTSTTGAAVRDIINIIKRRGFDTELLIYPITVQGESAKRSILTAIRQINSIKESVDVVVISRGGGSSEDLWVFNDKEIAENLFNIKFPTISAIGHQIDITLCDMVADLRVETPSAAAEVLTNWQFKARENLYNLKRILDTSINHTISAKKEKLKLFSPKSHYLRVNSIIVNHTMHIDKIAENISSNILHLLKTKEKRMLLLKEVIYKNNPSEKIKLTKQKINHLKESLPQFLNSLIHQKRNQLNRYSRIIAEYSLSEKINLFNQKIVFLNKAINRNSRQILNHKLSIIKMEKSRLNNLNPKNILKRGYSITFDENKKPILSVENIKKGQTITTLVGKGRIISTVKETIK</sequence>
<comment type="similarity">
    <text evidence="5 6">Belongs to the XseA family.</text>
</comment>
<comment type="subcellular location">
    <subcellularLocation>
        <location evidence="5 6">Cytoplasm</location>
    </subcellularLocation>
</comment>
<dbReference type="GO" id="GO:0009318">
    <property type="term" value="C:exodeoxyribonuclease VII complex"/>
    <property type="evidence" value="ECO:0007669"/>
    <property type="project" value="UniProtKB-UniRule"/>
</dbReference>
<dbReference type="eggNOG" id="COG1570">
    <property type="taxonomic scope" value="Bacteria"/>
</dbReference>
<evidence type="ECO:0000256" key="6">
    <source>
        <dbReference type="RuleBase" id="RU004355"/>
    </source>
</evidence>
<dbReference type="NCBIfam" id="TIGR00237">
    <property type="entry name" value="xseA"/>
    <property type="match status" value="1"/>
</dbReference>
<comment type="function">
    <text evidence="5">Bidirectionally degrades single-stranded DNA into large acid-insoluble oligonucleotides, which are then degraded further into small acid-soluble oligonucleotides.</text>
</comment>
<keyword evidence="1 5" id="KW-0963">Cytoplasm</keyword>
<keyword evidence="10" id="KW-1185">Reference proteome</keyword>
<dbReference type="HAMAP" id="MF_00378">
    <property type="entry name" value="Exonuc_7_L"/>
    <property type="match status" value="1"/>
</dbReference>
<dbReference type="PANTHER" id="PTHR30008">
    <property type="entry name" value="EXODEOXYRIBONUCLEASE 7 LARGE SUBUNIT"/>
    <property type="match status" value="1"/>
</dbReference>
<dbReference type="InterPro" id="IPR003753">
    <property type="entry name" value="Exonuc_VII_L"/>
</dbReference>
<dbReference type="GO" id="GO:0005737">
    <property type="term" value="C:cytoplasm"/>
    <property type="evidence" value="ECO:0007669"/>
    <property type="project" value="UniProtKB-SubCell"/>
</dbReference>
<dbReference type="RefSeq" id="WP_013681166.1">
    <property type="nucleotide sequence ID" value="NC_015318.1"/>
</dbReference>
<dbReference type="EMBL" id="CP002606">
    <property type="protein sequence ID" value="AEA33121.1"/>
    <property type="molecule type" value="Genomic_DNA"/>
</dbReference>
<accession>F2LX63</accession>
<dbReference type="PANTHER" id="PTHR30008:SF0">
    <property type="entry name" value="EXODEOXYRIBONUCLEASE 7 LARGE SUBUNIT"/>
    <property type="match status" value="1"/>
</dbReference>
<evidence type="ECO:0000256" key="2">
    <source>
        <dbReference type="ARBA" id="ARBA00022722"/>
    </source>
</evidence>
<dbReference type="GO" id="GO:0008855">
    <property type="term" value="F:exodeoxyribonuclease VII activity"/>
    <property type="evidence" value="ECO:0007669"/>
    <property type="project" value="UniProtKB-UniRule"/>
</dbReference>
<evidence type="ECO:0000256" key="1">
    <source>
        <dbReference type="ARBA" id="ARBA00022490"/>
    </source>
</evidence>
<reference evidence="10" key="2">
    <citation type="submission" date="2011-03" db="EMBL/GenBank/DDBJ databases">
        <title>The complete genome of Hippea maritima DSM 10411.</title>
        <authorList>
            <consortium name="US DOE Joint Genome Institute (JGI-PGF)"/>
            <person name="Lucas S."/>
            <person name="Copeland A."/>
            <person name="Lapidus A."/>
            <person name="Bruce D."/>
            <person name="Goodwin L."/>
            <person name="Pitluck S."/>
            <person name="Peters L."/>
            <person name="Kyrpides N."/>
            <person name="Mavromatis K."/>
            <person name="Pagani I."/>
            <person name="Ivanova N."/>
            <person name="Mikhailova N."/>
            <person name="Lu M."/>
            <person name="Detter J.C."/>
            <person name="Tapia R."/>
            <person name="Han C."/>
            <person name="Land M."/>
            <person name="Hauser L."/>
            <person name="Markowitz V."/>
            <person name="Cheng J.-F."/>
            <person name="Hugenholtz P."/>
            <person name="Woyke T."/>
            <person name="Wu D."/>
            <person name="Spring S."/>
            <person name="Schroeder M."/>
            <person name="Brambilla E."/>
            <person name="Klenk H.-P."/>
            <person name="Eisen J.A."/>
        </authorList>
    </citation>
    <scope>NUCLEOTIDE SEQUENCE [LARGE SCALE GENOMIC DNA]</scope>
    <source>
        <strain evidence="10">ATCC 700847 / DSM 10411 / MH2</strain>
    </source>
</reference>
<dbReference type="GO" id="GO:0003676">
    <property type="term" value="F:nucleic acid binding"/>
    <property type="evidence" value="ECO:0007669"/>
    <property type="project" value="InterPro"/>
</dbReference>
<dbReference type="InterPro" id="IPR020579">
    <property type="entry name" value="Exonuc_VII_lsu_C"/>
</dbReference>
<dbReference type="AlphaFoldDB" id="F2LX63"/>
<dbReference type="Pfam" id="PF13742">
    <property type="entry name" value="tRNA_anti_2"/>
    <property type="match status" value="1"/>
</dbReference>
<evidence type="ECO:0000313" key="10">
    <source>
        <dbReference type="Proteomes" id="UP000008139"/>
    </source>
</evidence>
<feature type="domain" description="Exonuclease VII large subunit C-terminal" evidence="7">
    <location>
        <begin position="125"/>
        <end position="394"/>
    </location>
</feature>
<dbReference type="GO" id="GO:0006308">
    <property type="term" value="P:DNA catabolic process"/>
    <property type="evidence" value="ECO:0007669"/>
    <property type="project" value="UniProtKB-UniRule"/>
</dbReference>
<dbReference type="FunCoup" id="F2LX63">
    <property type="interactions" value="238"/>
</dbReference>
<evidence type="ECO:0000256" key="5">
    <source>
        <dbReference type="HAMAP-Rule" id="MF_00378"/>
    </source>
</evidence>